<keyword evidence="5 15" id="KW-0645">Protease</keyword>
<feature type="transmembrane region" description="Helical" evidence="15">
    <location>
        <begin position="120"/>
        <end position="142"/>
    </location>
</feature>
<feature type="active site" evidence="15">
    <location>
        <position position="436"/>
    </location>
</feature>
<dbReference type="Gene3D" id="3.40.50.300">
    <property type="entry name" value="P-loop containing nucleotide triphosphate hydrolases"/>
    <property type="match status" value="1"/>
</dbReference>
<feature type="binding site" evidence="15">
    <location>
        <position position="435"/>
    </location>
    <ligand>
        <name>Zn(2+)</name>
        <dbReference type="ChEBI" id="CHEBI:29105"/>
        <note>catalytic</note>
    </ligand>
</feature>
<sequence>MSENKKDKENKNTKEEKKKVRFSNIIWVYIIFAVIFIGALVALNWENNPIISYSEMLSLINNGQVESIKINQNGDVTIFAKDGSTYESFSPALVIDKQYVNSLIQKGIKVEYIESVASKWWFGLLINIIPIVIMVLFFFWLYRSAASGAKSSMNFGKSKAKEYEPIGEKVTFKDVAGIDEVVEEVEDIVKFLKNPQEFQELGARMPKGTLLVGPPGTGKTLTARAIAGEAGVPFYYASGSDFVELFVGVGASRVRDLFKTAKENAPSIIFIDELDAVGRQRGAGLGGGNDEREQTLNALLVELDGFDSSTGVVVMAATNRPDVLDKALLRPGRFDKKVLVGPPDRKGREEILKIHTRKKKIAQDVDLTLLAKRTPGFVGADLENLVNEAALIASRKKKVQIEMNDFEEAIDRVLTGPTKKYRIISDKEKKILSYHELGHAVLAYLLPNTDPVYKITIIPRGIGSLGSTLQIPEKDRYLIKKSEILNRIVVALGGRASEKLVFNFATTGAKDDLRKATDYAKSMIYRLGMSKKLGPVYWEGEEEEIFLGSELTKQKNYSEETAKELDVEVKKIINSMYDKAVELLQQNKERIDLLASYIFKKETIYGDEFKNLMNKSLEELKEYIGGEKEISEFLKIDVVNHVNYQPV</sequence>
<name>A0ABX9UB77_9BACT</name>
<dbReference type="CDD" id="cd19501">
    <property type="entry name" value="RecA-like_FtsH"/>
    <property type="match status" value="1"/>
</dbReference>
<dbReference type="PANTHER" id="PTHR23076:SF97">
    <property type="entry name" value="ATP-DEPENDENT ZINC METALLOPROTEASE YME1L1"/>
    <property type="match status" value="1"/>
</dbReference>
<keyword evidence="3 15" id="KW-1003">Cell membrane</keyword>
<dbReference type="InterPro" id="IPR000642">
    <property type="entry name" value="Peptidase_M41"/>
</dbReference>
<dbReference type="GO" id="GO:0008233">
    <property type="term" value="F:peptidase activity"/>
    <property type="evidence" value="ECO:0007669"/>
    <property type="project" value="UniProtKB-KW"/>
</dbReference>
<evidence type="ECO:0000256" key="8">
    <source>
        <dbReference type="ARBA" id="ARBA00022741"/>
    </source>
</evidence>
<comment type="similarity">
    <text evidence="15">In the central section; belongs to the AAA ATPase family.</text>
</comment>
<keyword evidence="9 15" id="KW-0378">Hydrolase</keyword>
<dbReference type="InterPro" id="IPR003960">
    <property type="entry name" value="ATPase_AAA_CS"/>
</dbReference>
<feature type="domain" description="AAA+ ATPase" evidence="17">
    <location>
        <begin position="205"/>
        <end position="344"/>
    </location>
</feature>
<dbReference type="Pfam" id="PF00004">
    <property type="entry name" value="AAA"/>
    <property type="match status" value="1"/>
</dbReference>
<keyword evidence="8 15" id="KW-0547">Nucleotide-binding</keyword>
<dbReference type="Gene3D" id="1.20.58.760">
    <property type="entry name" value="Peptidase M41"/>
    <property type="match status" value="1"/>
</dbReference>
<comment type="similarity">
    <text evidence="16">Belongs to the AAA ATPase family.</text>
</comment>
<dbReference type="InterPro" id="IPR041569">
    <property type="entry name" value="AAA_lid_3"/>
</dbReference>
<dbReference type="NCBIfam" id="TIGR01241">
    <property type="entry name" value="FtsH_fam"/>
    <property type="match status" value="1"/>
</dbReference>
<evidence type="ECO:0000256" key="9">
    <source>
        <dbReference type="ARBA" id="ARBA00022801"/>
    </source>
</evidence>
<comment type="cofactor">
    <cofactor evidence="15">
        <name>Zn(2+)</name>
        <dbReference type="ChEBI" id="CHEBI:29105"/>
    </cofactor>
    <text evidence="15">Binds 1 zinc ion per subunit.</text>
</comment>
<comment type="caution">
    <text evidence="18">The sequence shown here is derived from an EMBL/GenBank/DDBJ whole genome shotgun (WGS) entry which is preliminary data.</text>
</comment>
<evidence type="ECO:0000313" key="19">
    <source>
        <dbReference type="Proteomes" id="UP000279669"/>
    </source>
</evidence>
<evidence type="ECO:0000256" key="7">
    <source>
        <dbReference type="ARBA" id="ARBA00022723"/>
    </source>
</evidence>
<comment type="function">
    <text evidence="15">Acts as a processive, ATP-dependent zinc metallopeptidase for both cytoplasmic and membrane proteins. Plays a role in the quality control of integral membrane proteins.</text>
</comment>
<comment type="subcellular location">
    <subcellularLocation>
        <location evidence="15">Cell membrane</location>
        <topology evidence="15">Multi-pass membrane protein</topology>
        <orientation evidence="15">Cytoplasmic side</orientation>
    </subcellularLocation>
    <subcellularLocation>
        <location evidence="1">Membrane</location>
    </subcellularLocation>
</comment>
<keyword evidence="13 15" id="KW-0482">Metalloprotease</keyword>
<dbReference type="Gene3D" id="3.30.720.210">
    <property type="match status" value="1"/>
</dbReference>
<dbReference type="SUPFAM" id="SSF52540">
    <property type="entry name" value="P-loop containing nucleoside triphosphate hydrolases"/>
    <property type="match status" value="1"/>
</dbReference>
<keyword evidence="12 15" id="KW-1133">Transmembrane helix</keyword>
<evidence type="ECO:0000256" key="1">
    <source>
        <dbReference type="ARBA" id="ARBA00004370"/>
    </source>
</evidence>
<protein>
    <recommendedName>
        <fullName evidence="15">ATP-dependent zinc metalloprotease FtsH</fullName>
        <ecNumber evidence="15">3.4.24.-</ecNumber>
    </recommendedName>
</protein>
<feature type="binding site" evidence="15">
    <location>
        <position position="512"/>
    </location>
    <ligand>
        <name>Zn(2+)</name>
        <dbReference type="ChEBI" id="CHEBI:29105"/>
        <note>catalytic</note>
    </ligand>
</feature>
<dbReference type="Pfam" id="PF17862">
    <property type="entry name" value="AAA_lid_3"/>
    <property type="match status" value="1"/>
</dbReference>
<dbReference type="SMART" id="SM00382">
    <property type="entry name" value="AAA"/>
    <property type="match status" value="1"/>
</dbReference>
<dbReference type="InterPro" id="IPR027417">
    <property type="entry name" value="P-loop_NTPase"/>
</dbReference>
<dbReference type="RefSeq" id="WP_103067310.1">
    <property type="nucleotide sequence ID" value="NZ_REFG01000012.1"/>
</dbReference>
<keyword evidence="11 15" id="KW-0067">ATP-binding</keyword>
<keyword evidence="19" id="KW-1185">Reference proteome</keyword>
<dbReference type="PANTHER" id="PTHR23076">
    <property type="entry name" value="METALLOPROTEASE M41 FTSH"/>
    <property type="match status" value="1"/>
</dbReference>
<gene>
    <name evidence="15" type="primary">ftsH</name>
    <name evidence="18" type="ORF">C8D75_1823</name>
</gene>
<dbReference type="InterPro" id="IPR011546">
    <property type="entry name" value="Pept_M41_FtsH_extracell"/>
</dbReference>
<dbReference type="SUPFAM" id="SSF140990">
    <property type="entry name" value="FtsH protease domain-like"/>
    <property type="match status" value="1"/>
</dbReference>
<evidence type="ECO:0000256" key="3">
    <source>
        <dbReference type="ARBA" id="ARBA00022475"/>
    </source>
</evidence>
<evidence type="ECO:0000256" key="15">
    <source>
        <dbReference type="HAMAP-Rule" id="MF_01458"/>
    </source>
</evidence>
<dbReference type="PROSITE" id="PS00674">
    <property type="entry name" value="AAA"/>
    <property type="match status" value="1"/>
</dbReference>
<evidence type="ECO:0000313" key="18">
    <source>
        <dbReference type="EMBL" id="RMA68784.1"/>
    </source>
</evidence>
<dbReference type="InterPro" id="IPR005936">
    <property type="entry name" value="FtsH"/>
</dbReference>
<dbReference type="InterPro" id="IPR003959">
    <property type="entry name" value="ATPase_AAA_core"/>
</dbReference>
<keyword evidence="10 15" id="KW-0862">Zinc</keyword>
<dbReference type="InterPro" id="IPR037219">
    <property type="entry name" value="Peptidase_M41-like"/>
</dbReference>
<evidence type="ECO:0000256" key="12">
    <source>
        <dbReference type="ARBA" id="ARBA00022989"/>
    </source>
</evidence>
<dbReference type="GO" id="GO:0006508">
    <property type="term" value="P:proteolysis"/>
    <property type="evidence" value="ECO:0007669"/>
    <property type="project" value="UniProtKB-KW"/>
</dbReference>
<proteinExistence type="inferred from homology"/>
<dbReference type="InterPro" id="IPR003593">
    <property type="entry name" value="AAA+_ATPase"/>
</dbReference>
<keyword evidence="4" id="KW-0997">Cell inner membrane</keyword>
<evidence type="ECO:0000256" key="6">
    <source>
        <dbReference type="ARBA" id="ARBA00022692"/>
    </source>
</evidence>
<feature type="transmembrane region" description="Helical" evidence="15">
    <location>
        <begin position="21"/>
        <end position="43"/>
    </location>
</feature>
<accession>A0ABX9UB77</accession>
<organism evidence="18 19">
    <name type="scientific">Petrotoga olearia</name>
    <dbReference type="NCBI Taxonomy" id="156203"/>
    <lineage>
        <taxon>Bacteria</taxon>
        <taxon>Thermotogati</taxon>
        <taxon>Thermotogota</taxon>
        <taxon>Thermotogae</taxon>
        <taxon>Petrotogales</taxon>
        <taxon>Petrotogaceae</taxon>
        <taxon>Petrotoga</taxon>
    </lineage>
</organism>
<evidence type="ECO:0000259" key="17">
    <source>
        <dbReference type="SMART" id="SM00382"/>
    </source>
</evidence>
<dbReference type="Proteomes" id="UP000279669">
    <property type="component" value="Unassembled WGS sequence"/>
</dbReference>
<dbReference type="HAMAP" id="MF_01458">
    <property type="entry name" value="FtsH"/>
    <property type="match status" value="1"/>
</dbReference>
<keyword evidence="7 15" id="KW-0479">Metal-binding</keyword>
<evidence type="ECO:0000256" key="10">
    <source>
        <dbReference type="ARBA" id="ARBA00022833"/>
    </source>
</evidence>
<evidence type="ECO:0000256" key="2">
    <source>
        <dbReference type="ARBA" id="ARBA00010044"/>
    </source>
</evidence>
<comment type="similarity">
    <text evidence="2 15">In the C-terminal section; belongs to the peptidase M41 family.</text>
</comment>
<evidence type="ECO:0000256" key="13">
    <source>
        <dbReference type="ARBA" id="ARBA00023049"/>
    </source>
</evidence>
<reference evidence="18 19" key="1">
    <citation type="submission" date="2018-10" db="EMBL/GenBank/DDBJ databases">
        <title>Genomic Encyclopedia of Type Strains, Phase IV (KMG-IV): sequencing the most valuable type-strain genomes for metagenomic binning, comparative biology and taxonomic classification.</title>
        <authorList>
            <person name="Goeker M."/>
        </authorList>
    </citation>
    <scope>NUCLEOTIDE SEQUENCE [LARGE SCALE GENOMIC DNA]</scope>
    <source>
        <strain evidence="18 19">DSM 13574</strain>
    </source>
</reference>
<evidence type="ECO:0000256" key="4">
    <source>
        <dbReference type="ARBA" id="ARBA00022519"/>
    </source>
</evidence>
<dbReference type="EC" id="3.4.24.-" evidence="15"/>
<keyword evidence="14 15" id="KW-0472">Membrane</keyword>
<dbReference type="Pfam" id="PF01434">
    <property type="entry name" value="Peptidase_M41"/>
    <property type="match status" value="1"/>
</dbReference>
<evidence type="ECO:0000256" key="14">
    <source>
        <dbReference type="ARBA" id="ARBA00023136"/>
    </source>
</evidence>
<dbReference type="EMBL" id="REFG01000012">
    <property type="protein sequence ID" value="RMA68784.1"/>
    <property type="molecule type" value="Genomic_DNA"/>
</dbReference>
<comment type="subunit">
    <text evidence="15">Homohexamer.</text>
</comment>
<dbReference type="Pfam" id="PF06480">
    <property type="entry name" value="FtsH_ext"/>
    <property type="match status" value="1"/>
</dbReference>
<evidence type="ECO:0000256" key="16">
    <source>
        <dbReference type="RuleBase" id="RU003651"/>
    </source>
</evidence>
<evidence type="ECO:0000256" key="11">
    <source>
        <dbReference type="ARBA" id="ARBA00022840"/>
    </source>
</evidence>
<evidence type="ECO:0000256" key="5">
    <source>
        <dbReference type="ARBA" id="ARBA00022670"/>
    </source>
</evidence>
<feature type="binding site" evidence="15">
    <location>
        <position position="439"/>
    </location>
    <ligand>
        <name>Zn(2+)</name>
        <dbReference type="ChEBI" id="CHEBI:29105"/>
        <note>catalytic</note>
    </ligand>
</feature>
<feature type="binding site" evidence="15">
    <location>
        <begin position="213"/>
        <end position="220"/>
    </location>
    <ligand>
        <name>ATP</name>
        <dbReference type="ChEBI" id="CHEBI:30616"/>
    </ligand>
</feature>
<dbReference type="Gene3D" id="1.10.8.60">
    <property type="match status" value="1"/>
</dbReference>
<keyword evidence="6 15" id="KW-0812">Transmembrane</keyword>